<keyword evidence="2" id="KW-1185">Reference proteome</keyword>
<sequence length="80" mass="8730">MAGTDSELNLVKSNVINLVSTDLKSGISITETQQQIASVKSVSIVRSLKKHIEEGSQSDKIKNKDRTVKIESLLLLGHLN</sequence>
<dbReference type="EMBL" id="JACSDZ010000003">
    <property type="protein sequence ID" value="KAF7409728.1"/>
    <property type="molecule type" value="Genomic_DNA"/>
</dbReference>
<organism evidence="1 2">
    <name type="scientific">Vespula germanica</name>
    <name type="common">German yellow jacket</name>
    <name type="synonym">Paravespula germanica</name>
    <dbReference type="NCBI Taxonomy" id="30212"/>
    <lineage>
        <taxon>Eukaryota</taxon>
        <taxon>Metazoa</taxon>
        <taxon>Ecdysozoa</taxon>
        <taxon>Arthropoda</taxon>
        <taxon>Hexapoda</taxon>
        <taxon>Insecta</taxon>
        <taxon>Pterygota</taxon>
        <taxon>Neoptera</taxon>
        <taxon>Endopterygota</taxon>
        <taxon>Hymenoptera</taxon>
        <taxon>Apocrita</taxon>
        <taxon>Aculeata</taxon>
        <taxon>Vespoidea</taxon>
        <taxon>Vespidae</taxon>
        <taxon>Vespinae</taxon>
        <taxon>Vespula</taxon>
    </lineage>
</organism>
<dbReference type="Proteomes" id="UP000617340">
    <property type="component" value="Unassembled WGS sequence"/>
</dbReference>
<accession>A0A834NJH7</accession>
<proteinExistence type="predicted"/>
<evidence type="ECO:0000313" key="1">
    <source>
        <dbReference type="EMBL" id="KAF7409728.1"/>
    </source>
</evidence>
<comment type="caution">
    <text evidence="1">The sequence shown here is derived from an EMBL/GenBank/DDBJ whole genome shotgun (WGS) entry which is preliminary data.</text>
</comment>
<gene>
    <name evidence="1" type="ORF">HZH68_004109</name>
</gene>
<reference evidence="1" key="1">
    <citation type="journal article" date="2020" name="G3 (Bethesda)">
        <title>High-Quality Assemblies for Three Invasive Social Wasps from the &lt;i&gt;Vespula&lt;/i&gt; Genus.</title>
        <authorList>
            <person name="Harrop T.W.R."/>
            <person name="Guhlin J."/>
            <person name="McLaughlin G.M."/>
            <person name="Permina E."/>
            <person name="Stockwell P."/>
            <person name="Gilligan J."/>
            <person name="Le Lec M.F."/>
            <person name="Gruber M.A.M."/>
            <person name="Quinn O."/>
            <person name="Lovegrove M."/>
            <person name="Duncan E.J."/>
            <person name="Remnant E.J."/>
            <person name="Van Eeckhoven J."/>
            <person name="Graham B."/>
            <person name="Knapp R.A."/>
            <person name="Langford K.W."/>
            <person name="Kronenberg Z."/>
            <person name="Press M.O."/>
            <person name="Eacker S.M."/>
            <person name="Wilson-Rankin E.E."/>
            <person name="Purcell J."/>
            <person name="Lester P.J."/>
            <person name="Dearden P.K."/>
        </authorList>
    </citation>
    <scope>NUCLEOTIDE SEQUENCE</scope>
    <source>
        <strain evidence="1">Linc-1</strain>
    </source>
</reference>
<evidence type="ECO:0000313" key="2">
    <source>
        <dbReference type="Proteomes" id="UP000617340"/>
    </source>
</evidence>
<protein>
    <submittedName>
        <fullName evidence="1">Uncharacterized protein</fullName>
    </submittedName>
</protein>
<name>A0A834NJH7_VESGE</name>
<dbReference type="AlphaFoldDB" id="A0A834NJH7"/>